<dbReference type="AlphaFoldDB" id="A0AAW5JQ59"/>
<dbReference type="RefSeq" id="WP_256303290.1">
    <property type="nucleotide sequence ID" value="NZ_JANFYS010000005.1"/>
</dbReference>
<dbReference type="CDD" id="cd01536">
    <property type="entry name" value="PBP1_ABC_sugar_binding-like"/>
    <property type="match status" value="1"/>
</dbReference>
<evidence type="ECO:0000256" key="3">
    <source>
        <dbReference type="SAM" id="SignalP"/>
    </source>
</evidence>
<dbReference type="Proteomes" id="UP001204562">
    <property type="component" value="Unassembled WGS sequence"/>
</dbReference>
<dbReference type="Pfam" id="PF13407">
    <property type="entry name" value="Peripla_BP_4"/>
    <property type="match status" value="1"/>
</dbReference>
<keyword evidence="3" id="KW-0732">Signal</keyword>
<evidence type="ECO:0000313" key="6">
    <source>
        <dbReference type="Proteomes" id="UP001204562"/>
    </source>
</evidence>
<dbReference type="GO" id="GO:0030288">
    <property type="term" value="C:outer membrane-bounded periplasmic space"/>
    <property type="evidence" value="ECO:0007669"/>
    <property type="project" value="TreeGrafter"/>
</dbReference>
<dbReference type="InterPro" id="IPR050555">
    <property type="entry name" value="Bact_Solute-Bind_Prot2"/>
</dbReference>
<protein>
    <submittedName>
        <fullName evidence="5">Sugar ABC transporter substrate-binding protein</fullName>
    </submittedName>
</protein>
<evidence type="ECO:0000259" key="4">
    <source>
        <dbReference type="Pfam" id="PF13407"/>
    </source>
</evidence>
<name>A0AAW5JQ59_9FIRM</name>
<evidence type="ECO:0000256" key="1">
    <source>
        <dbReference type="ARBA" id="ARBA00004196"/>
    </source>
</evidence>
<dbReference type="InterPro" id="IPR028082">
    <property type="entry name" value="Peripla_BP_I"/>
</dbReference>
<feature type="signal peptide" evidence="3">
    <location>
        <begin position="1"/>
        <end position="25"/>
    </location>
</feature>
<dbReference type="SUPFAM" id="SSF53822">
    <property type="entry name" value="Periplasmic binding protein-like I"/>
    <property type="match status" value="1"/>
</dbReference>
<dbReference type="GO" id="GO:0030246">
    <property type="term" value="F:carbohydrate binding"/>
    <property type="evidence" value="ECO:0007669"/>
    <property type="project" value="TreeGrafter"/>
</dbReference>
<feature type="region of interest" description="Disordered" evidence="2">
    <location>
        <begin position="25"/>
        <end position="45"/>
    </location>
</feature>
<organism evidence="5 6">
    <name type="scientific">Intestinimonas massiliensis</name>
    <name type="common">ex Afouda et al. 2020</name>
    <dbReference type="NCBI Taxonomy" id="1673721"/>
    <lineage>
        <taxon>Bacteria</taxon>
        <taxon>Bacillati</taxon>
        <taxon>Bacillota</taxon>
        <taxon>Clostridia</taxon>
        <taxon>Eubacteriales</taxon>
        <taxon>Intestinimonas</taxon>
    </lineage>
</organism>
<dbReference type="PROSITE" id="PS51257">
    <property type="entry name" value="PROKAR_LIPOPROTEIN"/>
    <property type="match status" value="1"/>
</dbReference>
<reference evidence="5" key="1">
    <citation type="submission" date="2022-06" db="EMBL/GenBank/DDBJ databases">
        <title>Isolation of gut microbiota from human fecal samples.</title>
        <authorList>
            <person name="Pamer E.G."/>
            <person name="Barat B."/>
            <person name="Waligurski E."/>
            <person name="Medina S."/>
            <person name="Paddock L."/>
            <person name="Mostad J."/>
        </authorList>
    </citation>
    <scope>NUCLEOTIDE SEQUENCE</scope>
    <source>
        <strain evidence="5">DFI.9.91</strain>
    </source>
</reference>
<feature type="domain" description="Periplasmic binding protein" evidence="4">
    <location>
        <begin position="52"/>
        <end position="325"/>
    </location>
</feature>
<feature type="compositionally biased region" description="Polar residues" evidence="2">
    <location>
        <begin position="25"/>
        <end position="44"/>
    </location>
</feature>
<feature type="chain" id="PRO_5043509863" evidence="3">
    <location>
        <begin position="26"/>
        <end position="362"/>
    </location>
</feature>
<evidence type="ECO:0000256" key="2">
    <source>
        <dbReference type="SAM" id="MobiDB-lite"/>
    </source>
</evidence>
<dbReference type="EMBL" id="JANFYS010000005">
    <property type="protein sequence ID" value="MCQ4769549.1"/>
    <property type="molecule type" value="Genomic_DNA"/>
</dbReference>
<comment type="subcellular location">
    <subcellularLocation>
        <location evidence="1">Cell envelope</location>
    </subcellularLocation>
</comment>
<comment type="caution">
    <text evidence="5">The sequence shown here is derived from an EMBL/GenBank/DDBJ whole genome shotgun (WGS) entry which is preliminary data.</text>
</comment>
<sequence length="362" mass="39543">MKKFLIALLTLAMLLGIVGCGQQTAEEPAPSTSTQEAPETSSGDGDTIKVGVVWPQLGSLAWIAYKDYFEIYINEYADERGVKLELLTLASNGDPAQQDSQATDLINSGIDVLMVGPEDSTAVWSCATKAKEAGIGYISFGRELADGAPHEADATFIPDCYSSAYAAAYEVFNKMLEDGYAKEDIKWVHNMGALTDENALNYAKGAEDAAAALGIPEPVSVFSSDWNLETCQSKFAAAAQANPDLNMIYAAYEDHGYTCMNTLERMDKWHPYGEEGHVYIATVGGLLDGLPMLRDGYFDATGIEDEREICKKAAEACVKYALGEEVEDFAYEAKVCTPDTFQEFLDNDMFWSLDYAEEGFEI</sequence>
<dbReference type="InterPro" id="IPR025997">
    <property type="entry name" value="SBP_2_dom"/>
</dbReference>
<dbReference type="Gene3D" id="3.40.50.2300">
    <property type="match status" value="2"/>
</dbReference>
<accession>A0AAW5JQ59</accession>
<evidence type="ECO:0000313" key="5">
    <source>
        <dbReference type="EMBL" id="MCQ4769549.1"/>
    </source>
</evidence>
<dbReference type="PANTHER" id="PTHR30036">
    <property type="entry name" value="D-XYLOSE-BINDING PERIPLASMIC PROTEIN"/>
    <property type="match status" value="1"/>
</dbReference>
<proteinExistence type="predicted"/>
<gene>
    <name evidence="5" type="ORF">NE579_03580</name>
</gene>